<accession>A0A174FRU8</accession>
<evidence type="ECO:0000313" key="2">
    <source>
        <dbReference type="EMBL" id="SFM28239.1"/>
    </source>
</evidence>
<evidence type="ECO:0000256" key="1">
    <source>
        <dbReference type="SAM" id="Phobius"/>
    </source>
</evidence>
<keyword evidence="1" id="KW-1133">Transmembrane helix</keyword>
<organism evidence="2 3">
    <name type="scientific">Bacteroides xylanisolvens</name>
    <dbReference type="NCBI Taxonomy" id="371601"/>
    <lineage>
        <taxon>Bacteria</taxon>
        <taxon>Pseudomonadati</taxon>
        <taxon>Bacteroidota</taxon>
        <taxon>Bacteroidia</taxon>
        <taxon>Bacteroidales</taxon>
        <taxon>Bacteroidaceae</taxon>
        <taxon>Bacteroides</taxon>
    </lineage>
</organism>
<reference evidence="2 3" key="1">
    <citation type="submission" date="2016-10" db="EMBL/GenBank/DDBJ databases">
        <authorList>
            <person name="de Groot N.N."/>
        </authorList>
    </citation>
    <scope>NUCLEOTIDE SEQUENCE [LARGE SCALE GENOMIC DNA]</scope>
    <source>
        <strain evidence="2 3">NLAE-zl-C202</strain>
    </source>
</reference>
<gene>
    <name evidence="2" type="ORF">SAMN05216250_102157</name>
</gene>
<protein>
    <submittedName>
        <fullName evidence="2">Uncharacterized protein</fullName>
    </submittedName>
</protein>
<keyword evidence="1" id="KW-0812">Transmembrane</keyword>
<evidence type="ECO:0000313" key="3">
    <source>
        <dbReference type="Proteomes" id="UP000183766"/>
    </source>
</evidence>
<proteinExistence type="predicted"/>
<dbReference type="EMBL" id="FOUM01000002">
    <property type="protein sequence ID" value="SFM28239.1"/>
    <property type="molecule type" value="Genomic_DNA"/>
</dbReference>
<sequence>MEEARKKKWASVALIIGAIGFIIIMIYFTVISSLNM</sequence>
<name>A0A174FRU8_9BACE</name>
<feature type="transmembrane region" description="Helical" evidence="1">
    <location>
        <begin position="12"/>
        <end position="34"/>
    </location>
</feature>
<dbReference type="AlphaFoldDB" id="A0A174FRU8"/>
<keyword evidence="1" id="KW-0472">Membrane</keyword>
<dbReference type="Proteomes" id="UP000183766">
    <property type="component" value="Unassembled WGS sequence"/>
</dbReference>